<organism evidence="1 2">
    <name type="scientific">Actinokineospora spheciospongiae</name>
    <dbReference type="NCBI Taxonomy" id="909613"/>
    <lineage>
        <taxon>Bacteria</taxon>
        <taxon>Bacillati</taxon>
        <taxon>Actinomycetota</taxon>
        <taxon>Actinomycetes</taxon>
        <taxon>Pseudonocardiales</taxon>
        <taxon>Pseudonocardiaceae</taxon>
        <taxon>Actinokineospora</taxon>
    </lineage>
</organism>
<dbReference type="InterPro" id="IPR001387">
    <property type="entry name" value="Cro/C1-type_HTH"/>
</dbReference>
<dbReference type="Proteomes" id="UP000019277">
    <property type="component" value="Unassembled WGS sequence"/>
</dbReference>
<name>W7ITP5_9PSEU</name>
<protein>
    <submittedName>
        <fullName evidence="1">Uncharacterized protein</fullName>
    </submittedName>
</protein>
<keyword evidence="2" id="KW-1185">Reference proteome</keyword>
<accession>W7ITP5</accession>
<evidence type="ECO:0000313" key="2">
    <source>
        <dbReference type="Proteomes" id="UP000019277"/>
    </source>
</evidence>
<dbReference type="EMBL" id="AYXG01000185">
    <property type="protein sequence ID" value="EWC59766.1"/>
    <property type="molecule type" value="Genomic_DNA"/>
</dbReference>
<dbReference type="RefSeq" id="WP_052021704.1">
    <property type="nucleotide sequence ID" value="NZ_AYXG01000185.1"/>
</dbReference>
<dbReference type="OrthoDB" id="3690688at2"/>
<dbReference type="CDD" id="cd00093">
    <property type="entry name" value="HTH_XRE"/>
    <property type="match status" value="1"/>
</dbReference>
<dbReference type="eggNOG" id="ENOG50309MX">
    <property type="taxonomic scope" value="Bacteria"/>
</dbReference>
<dbReference type="STRING" id="909613.UO65_4909"/>
<evidence type="ECO:0000313" key="1">
    <source>
        <dbReference type="EMBL" id="EWC59766.1"/>
    </source>
</evidence>
<proteinExistence type="predicted"/>
<comment type="caution">
    <text evidence="1">The sequence shown here is derived from an EMBL/GenBank/DDBJ whole genome shotgun (WGS) entry which is preliminary data.</text>
</comment>
<reference evidence="1 2" key="1">
    <citation type="journal article" date="2014" name="Genome Announc.">
        <title>Draft Genome Sequence of the Antitrypanosomally Active Sponge-Associated Bacterium Actinokineospora sp. Strain EG49.</title>
        <authorList>
            <person name="Harjes J."/>
            <person name="Ryu T."/>
            <person name="Abdelmohsen U.R."/>
            <person name="Moitinho-Silva L."/>
            <person name="Horn H."/>
            <person name="Ravasi T."/>
            <person name="Hentschel U."/>
        </authorList>
    </citation>
    <scope>NUCLEOTIDE SEQUENCE [LARGE SCALE GENOMIC DNA]</scope>
    <source>
        <strain evidence="1 2">EG49</strain>
    </source>
</reference>
<gene>
    <name evidence="1" type="ORF">UO65_4909</name>
</gene>
<sequence length="309" mass="34180">MTAEADLRTLLDSGPFPVALRAAITTRGLGLGRLQERLRLRGVRISRATLSYWQSGRSRPERRDSLIALRHLEAVLEVPDGSLTALLGPPRPRGRWGYSASGLPAIGAFWPEPTAVAHALGRVDTTWDERLTRLSQHDRVHIGPEGGELSTVSRQVLRAEADGPDRWVVIVHIDQPGHPVPRVRPLRNCTLGEVAEDPDGGLVVAELLFNRRLTRDDTVIIEHEVAHVPPGPVDGNYERKFRLPVREYVLEVCFDPGRLPARCEQYTRGDDDVEESRPVAPEPGGSVHGVALNFGPGCYGFRWSPPVDR</sequence>
<dbReference type="PATRIC" id="fig|909613.9.peg.4907"/>
<dbReference type="AlphaFoldDB" id="W7ITP5"/>